<dbReference type="GO" id="GO:0008237">
    <property type="term" value="F:metallopeptidase activity"/>
    <property type="evidence" value="ECO:0007669"/>
    <property type="project" value="UniProtKB-KW"/>
</dbReference>
<accession>A0ABY5SRV9</accession>
<keyword evidence="3" id="KW-0482">Metalloprotease</keyword>
<feature type="transmembrane region" description="Helical" evidence="1">
    <location>
        <begin position="12"/>
        <end position="34"/>
    </location>
</feature>
<keyword evidence="1" id="KW-1133">Transmembrane helix</keyword>
<name>A0ABY5SRV9_9MICO</name>
<keyword evidence="3" id="KW-0645">Protease</keyword>
<organism evidence="3 4">
    <name type="scientific">Brevibacterium spongiae</name>
    <dbReference type="NCBI Taxonomy" id="2909672"/>
    <lineage>
        <taxon>Bacteria</taxon>
        <taxon>Bacillati</taxon>
        <taxon>Actinomycetota</taxon>
        <taxon>Actinomycetes</taxon>
        <taxon>Micrococcales</taxon>
        <taxon>Brevibacteriaceae</taxon>
        <taxon>Brevibacterium</taxon>
    </lineage>
</organism>
<feature type="transmembrane region" description="Helical" evidence="1">
    <location>
        <begin position="147"/>
        <end position="172"/>
    </location>
</feature>
<dbReference type="Proteomes" id="UP001064879">
    <property type="component" value="Chromosome"/>
</dbReference>
<dbReference type="RefSeq" id="WP_265419619.1">
    <property type="nucleotide sequence ID" value="NZ_CP093443.1"/>
</dbReference>
<keyword evidence="1" id="KW-0812">Transmembrane</keyword>
<evidence type="ECO:0000313" key="4">
    <source>
        <dbReference type="Proteomes" id="UP001064879"/>
    </source>
</evidence>
<feature type="transmembrane region" description="Helical" evidence="1">
    <location>
        <begin position="179"/>
        <end position="197"/>
    </location>
</feature>
<keyword evidence="4" id="KW-1185">Reference proteome</keyword>
<evidence type="ECO:0000256" key="1">
    <source>
        <dbReference type="SAM" id="Phobius"/>
    </source>
</evidence>
<evidence type="ECO:0000259" key="2">
    <source>
        <dbReference type="Pfam" id="PF02517"/>
    </source>
</evidence>
<feature type="transmembrane region" description="Helical" evidence="1">
    <location>
        <begin position="107"/>
        <end position="127"/>
    </location>
</feature>
<dbReference type="Pfam" id="PF02517">
    <property type="entry name" value="Rce1-like"/>
    <property type="match status" value="1"/>
</dbReference>
<proteinExistence type="predicted"/>
<feature type="transmembrane region" description="Helical" evidence="1">
    <location>
        <begin position="64"/>
        <end position="86"/>
    </location>
</feature>
<sequence length="253" mass="27600">MTTELEPQERKRLWFELGLIAALSLGQSAVYAIVRLTDIATRGPISDAQAKLNTSQSPRPGFDLIYQLLDISFTLVPVVLALYLLTRDNGHTKLSSRLGVDGHRLRDLGHGSLIFLIIGIGTLGVYAGGRALGITAELQPANLGDHWWTIPVLILAAAKNGILEEVLIFGFGAVRLRQLGYGPWTIIISLAVFRASYHLYQGIGPFIGNVAMGLIFGWYFLRKGRLMPLVWAHLIIDAVGFLAPGVLSLVDFG</sequence>
<feature type="transmembrane region" description="Helical" evidence="1">
    <location>
        <begin position="228"/>
        <end position="250"/>
    </location>
</feature>
<reference evidence="3" key="1">
    <citation type="submission" date="2022-03" db="EMBL/GenBank/DDBJ databases">
        <title>Brevibacterium spongiae sp. nov., isolated from marine sponge.</title>
        <authorList>
            <person name="Li Z."/>
            <person name="Zhang M."/>
        </authorList>
    </citation>
    <scope>NUCLEOTIDE SEQUENCE</scope>
    <source>
        <strain evidence="3">WHS-Z9</strain>
    </source>
</reference>
<feature type="domain" description="CAAX prenyl protease 2/Lysostaphin resistance protein A-like" evidence="2">
    <location>
        <begin position="147"/>
        <end position="239"/>
    </location>
</feature>
<dbReference type="EMBL" id="CP093443">
    <property type="protein sequence ID" value="UVI37060.1"/>
    <property type="molecule type" value="Genomic_DNA"/>
</dbReference>
<keyword evidence="3" id="KW-0378">Hydrolase</keyword>
<gene>
    <name evidence="3" type="ORF">L1F31_05240</name>
</gene>
<dbReference type="InterPro" id="IPR003675">
    <property type="entry name" value="Rce1/LyrA-like_dom"/>
</dbReference>
<feature type="transmembrane region" description="Helical" evidence="1">
    <location>
        <begin position="203"/>
        <end position="221"/>
    </location>
</feature>
<protein>
    <submittedName>
        <fullName evidence="3">CPBP family intramembrane metalloprotease</fullName>
    </submittedName>
</protein>
<evidence type="ECO:0000313" key="3">
    <source>
        <dbReference type="EMBL" id="UVI37060.1"/>
    </source>
</evidence>
<keyword evidence="1" id="KW-0472">Membrane</keyword>